<dbReference type="Proteomes" id="UP000256919">
    <property type="component" value="Unassembled WGS sequence"/>
</dbReference>
<feature type="compositionally biased region" description="Basic and acidic residues" evidence="1">
    <location>
        <begin position="212"/>
        <end position="223"/>
    </location>
</feature>
<feature type="compositionally biased region" description="Low complexity" evidence="1">
    <location>
        <begin position="126"/>
        <end position="140"/>
    </location>
</feature>
<proteinExistence type="predicted"/>
<feature type="region of interest" description="Disordered" evidence="1">
    <location>
        <begin position="72"/>
        <end position="255"/>
    </location>
</feature>
<feature type="compositionally biased region" description="Polar residues" evidence="1">
    <location>
        <begin position="98"/>
        <end position="118"/>
    </location>
</feature>
<feature type="transmembrane region" description="Helical" evidence="2">
    <location>
        <begin position="46"/>
        <end position="68"/>
    </location>
</feature>
<feature type="compositionally biased region" description="Polar residues" evidence="1">
    <location>
        <begin position="172"/>
        <end position="182"/>
    </location>
</feature>
<evidence type="ECO:0000313" key="3">
    <source>
        <dbReference type="EMBL" id="REE08421.1"/>
    </source>
</evidence>
<keyword evidence="2" id="KW-0472">Membrane</keyword>
<feature type="compositionally biased region" description="Polar residues" evidence="1">
    <location>
        <begin position="224"/>
        <end position="250"/>
    </location>
</feature>
<dbReference type="OrthoDB" id="1113942at2"/>
<gene>
    <name evidence="3" type="ORF">DFQ09_107100</name>
</gene>
<comment type="caution">
    <text evidence="3">The sequence shown here is derived from an EMBL/GenBank/DDBJ whole genome shotgun (WGS) entry which is preliminary data.</text>
</comment>
<dbReference type="SUPFAM" id="SSF56925">
    <property type="entry name" value="OMPA-like"/>
    <property type="match status" value="1"/>
</dbReference>
<feature type="compositionally biased region" description="Polar residues" evidence="1">
    <location>
        <begin position="141"/>
        <end position="162"/>
    </location>
</feature>
<reference evidence="3 4" key="1">
    <citation type="submission" date="2018-07" db="EMBL/GenBank/DDBJ databases">
        <title>Genomic Encyclopedia of Type Strains, Phase III (KMG-III): the genomes of soil and plant-associated and newly described type strains.</title>
        <authorList>
            <person name="Whitman W."/>
        </authorList>
    </citation>
    <scope>NUCLEOTIDE SEQUENCE [LARGE SCALE GENOMIC DNA]</scope>
    <source>
        <strain evidence="3 4">CECT 7948</strain>
    </source>
</reference>
<evidence type="ECO:0000256" key="2">
    <source>
        <dbReference type="SAM" id="Phobius"/>
    </source>
</evidence>
<keyword evidence="2" id="KW-1133">Transmembrane helix</keyword>
<dbReference type="EMBL" id="QREI01000007">
    <property type="protein sequence ID" value="REE08421.1"/>
    <property type="molecule type" value="Genomic_DNA"/>
</dbReference>
<dbReference type="AlphaFoldDB" id="A0A3D9LLX7"/>
<keyword evidence="4" id="KW-1185">Reference proteome</keyword>
<evidence type="ECO:0008006" key="5">
    <source>
        <dbReference type="Google" id="ProtNLM"/>
    </source>
</evidence>
<evidence type="ECO:0000256" key="1">
    <source>
        <dbReference type="SAM" id="MobiDB-lite"/>
    </source>
</evidence>
<organism evidence="3 4">
    <name type="scientific">Winogradskyella pacifica</name>
    <dbReference type="NCBI Taxonomy" id="664642"/>
    <lineage>
        <taxon>Bacteria</taxon>
        <taxon>Pseudomonadati</taxon>
        <taxon>Bacteroidota</taxon>
        <taxon>Flavobacteriia</taxon>
        <taxon>Flavobacteriales</taxon>
        <taxon>Flavobacteriaceae</taxon>
        <taxon>Winogradskyella</taxon>
    </lineage>
</organism>
<feature type="compositionally biased region" description="Polar residues" evidence="1">
    <location>
        <begin position="190"/>
        <end position="209"/>
    </location>
</feature>
<sequence length="527" mass="58582">MSDKKNIDRLFQEKFKDFEVAPNDALWDRINESLPNKKKKRRVIALWWQIGGVAAAITLLFTVGITLYNSDDNKSQEFPIVNTEDSNNTSEEENSNSLSIKNQNDLKIVTDENTQIVDSHSETKQESNVNSSENETSQNTKPSNQLTTPKNSNQKSNTVANNTDKELRNTTERQNNTSSVTDKATDVKVANQTKTSHSNLKTGSKTQLASEAEQKSAIKKTIEESNTALTENSTSKILKSATDSSETNKTNDAEPENVIVKIPEQQSIENAIAENNKIIDKEAKEDEQNKWSIAPNVAPVYFNSFGKGSSLDQQFNKNNKSSDVNISYGIAGSYSVSKKLKIRAGVNRVQLNQTTSDVFAYTGTETASRGLDASFSNISFNSDAQPVSFMSAKLMNMSSTPELFNTQVIGEIDQRFGFIEIPLELEYRLLDTKFGINVIGGFSTFFLSENEIYADINGSTTSIGEANNINDTSFSANFGLGMDYTLSKQWNLNLEPTFKYQINTFNNTTGDFKPFFIGVYTGLSFKF</sequence>
<dbReference type="RefSeq" id="WP_115811484.1">
    <property type="nucleotide sequence ID" value="NZ_QREI01000007.1"/>
</dbReference>
<evidence type="ECO:0000313" key="4">
    <source>
        <dbReference type="Proteomes" id="UP000256919"/>
    </source>
</evidence>
<dbReference type="InterPro" id="IPR011250">
    <property type="entry name" value="OMP/PagP_B-barrel"/>
</dbReference>
<accession>A0A3D9LLX7</accession>
<keyword evidence="2" id="KW-0812">Transmembrane</keyword>
<name>A0A3D9LLX7_9FLAO</name>
<protein>
    <recommendedName>
        <fullName evidence="5">Outer membrane protein with beta-barrel domain</fullName>
    </recommendedName>
</protein>